<gene>
    <name evidence="4" type="ORF">OOZ35_13825</name>
</gene>
<evidence type="ECO:0000313" key="4">
    <source>
        <dbReference type="EMBL" id="MDA0178577.1"/>
    </source>
</evidence>
<evidence type="ECO:0000259" key="3">
    <source>
        <dbReference type="Pfam" id="PF13505"/>
    </source>
</evidence>
<dbReference type="RefSeq" id="WP_106687641.1">
    <property type="nucleotide sequence ID" value="NZ_CAXQEU010000172.1"/>
</dbReference>
<sequence>MKFKLFIVVILLSYSNLFSQDSNFNVELNYPLPIDDNFIGRNYNGIIEAGLRYRFVNTSILNVGIALNSGVLKNTNSDNEIGIDVTVVSVQPRVFAELDIEALPSFHPSVALGYSYMNFKSKNFSDTSVEDANTLDSKNGFNFNFGIAYDITKTLFIQAQYDFVKLTVNNGVPNTRYNTEVNMLKLGLGYRL</sequence>
<comment type="caution">
    <text evidence="4">The sequence shown here is derived from an EMBL/GenBank/DDBJ whole genome shotgun (WGS) entry which is preliminary data.</text>
</comment>
<proteinExistence type="predicted"/>
<reference evidence="4" key="1">
    <citation type="submission" date="2022-11" db="EMBL/GenBank/DDBJ databases">
        <title>Refractory cell wall polysaccharides provide important carbon source for microbial heterotrophs in the hadal ocean.</title>
        <authorList>
            <person name="Zhu X."/>
        </authorList>
    </citation>
    <scope>NUCLEOTIDE SEQUENCE</scope>
    <source>
        <strain evidence="4">MTRN7</strain>
    </source>
</reference>
<protein>
    <submittedName>
        <fullName evidence="4">Porin family protein</fullName>
    </submittedName>
</protein>
<keyword evidence="5" id="KW-1185">Reference proteome</keyword>
<feature type="signal peptide" evidence="2">
    <location>
        <begin position="1"/>
        <end position="19"/>
    </location>
</feature>
<dbReference type="Proteomes" id="UP001149142">
    <property type="component" value="Unassembled WGS sequence"/>
</dbReference>
<dbReference type="Pfam" id="PF13505">
    <property type="entry name" value="OMP_b-brl"/>
    <property type="match status" value="1"/>
</dbReference>
<evidence type="ECO:0000256" key="2">
    <source>
        <dbReference type="SAM" id="SignalP"/>
    </source>
</evidence>
<dbReference type="Gene3D" id="2.40.160.20">
    <property type="match status" value="1"/>
</dbReference>
<feature type="domain" description="Outer membrane protein beta-barrel" evidence="3">
    <location>
        <begin position="9"/>
        <end position="191"/>
    </location>
</feature>
<organism evidence="4 5">
    <name type="scientific">Mesoflavibacter profundi</name>
    <dbReference type="NCBI Taxonomy" id="2708110"/>
    <lineage>
        <taxon>Bacteria</taxon>
        <taxon>Pseudomonadati</taxon>
        <taxon>Bacteroidota</taxon>
        <taxon>Flavobacteriia</taxon>
        <taxon>Flavobacteriales</taxon>
        <taxon>Flavobacteriaceae</taxon>
        <taxon>Mesoflavibacter</taxon>
    </lineage>
</organism>
<accession>A0ABT4S3D8</accession>
<feature type="chain" id="PRO_5045840957" evidence="2">
    <location>
        <begin position="20"/>
        <end position="192"/>
    </location>
</feature>
<evidence type="ECO:0000313" key="5">
    <source>
        <dbReference type="Proteomes" id="UP001149142"/>
    </source>
</evidence>
<dbReference type="SUPFAM" id="SSF56925">
    <property type="entry name" value="OMPA-like"/>
    <property type="match status" value="1"/>
</dbReference>
<dbReference type="EMBL" id="JAPFGC010000002">
    <property type="protein sequence ID" value="MDA0178577.1"/>
    <property type="molecule type" value="Genomic_DNA"/>
</dbReference>
<evidence type="ECO:0000256" key="1">
    <source>
        <dbReference type="ARBA" id="ARBA00022729"/>
    </source>
</evidence>
<dbReference type="InterPro" id="IPR027385">
    <property type="entry name" value="Beta-barrel_OMP"/>
</dbReference>
<name>A0ABT4S3D8_9FLAO</name>
<keyword evidence="1 2" id="KW-0732">Signal</keyword>
<dbReference type="InterPro" id="IPR011250">
    <property type="entry name" value="OMP/PagP_B-barrel"/>
</dbReference>